<evidence type="ECO:0000313" key="1">
    <source>
        <dbReference type="EMBL" id="RSN78398.1"/>
    </source>
</evidence>
<organism evidence="1 2">
    <name type="scientific">Candidatus Methanodesulfokora washburnensis</name>
    <dbReference type="NCBI Taxonomy" id="2478471"/>
    <lineage>
        <taxon>Archaea</taxon>
        <taxon>Thermoproteota</taxon>
        <taxon>Candidatus Korarchaeia</taxon>
        <taxon>Candidatus Korarchaeia incertae sedis</taxon>
        <taxon>Candidatus Methanodesulfokora</taxon>
    </lineage>
</organism>
<proteinExistence type="predicted"/>
<dbReference type="AlphaFoldDB" id="A0A429GXB2"/>
<accession>A0A429GXB2</accession>
<keyword evidence="2" id="KW-1185">Reference proteome</keyword>
<dbReference type="Proteomes" id="UP000277582">
    <property type="component" value="Unassembled WGS sequence"/>
</dbReference>
<comment type="caution">
    <text evidence="1">The sequence shown here is derived from an EMBL/GenBank/DDBJ whole genome shotgun (WGS) entry which is preliminary data.</text>
</comment>
<protein>
    <submittedName>
        <fullName evidence="1">Uncharacterized protein</fullName>
    </submittedName>
</protein>
<dbReference type="EMBL" id="RCOS01000018">
    <property type="protein sequence ID" value="RSN78398.1"/>
    <property type="molecule type" value="Genomic_DNA"/>
</dbReference>
<name>A0A429GXB2_9CREN</name>
<sequence>MDEYISNNPFFTLLFSLLKRAEGYLLIFTINPILRRITRYYTGAVNSLAQISSTKQIKVFSDIIPRKIGILIENLLKYKLPDLKGNRRVYKWLSHAQCEHQLSISIFPA</sequence>
<gene>
    <name evidence="1" type="ORF">D6D85_01030</name>
</gene>
<reference evidence="1 2" key="1">
    <citation type="submission" date="2018-10" db="EMBL/GenBank/DDBJ databases">
        <title>Co-occurring genomic capacity for anaerobic methane metabolism and dissimilatory sulfite reduction discovered in the Korarchaeota.</title>
        <authorList>
            <person name="Mckay L.J."/>
            <person name="Dlakic M."/>
            <person name="Fields M.W."/>
            <person name="Delmont T.O."/>
            <person name="Eren A.M."/>
            <person name="Jay Z.J."/>
            <person name="Klingelsmith K.B."/>
            <person name="Rusch D.B."/>
            <person name="Inskeep W.P."/>
        </authorList>
    </citation>
    <scope>NUCLEOTIDE SEQUENCE [LARGE SCALE GENOMIC DNA]</scope>
    <source>
        <strain evidence="1 2">MDKW</strain>
    </source>
</reference>
<evidence type="ECO:0000313" key="2">
    <source>
        <dbReference type="Proteomes" id="UP000277582"/>
    </source>
</evidence>